<dbReference type="GO" id="GO:0043041">
    <property type="term" value="P:amino acid activation for nonribosomal peptide biosynthetic process"/>
    <property type="evidence" value="ECO:0007669"/>
    <property type="project" value="TreeGrafter"/>
</dbReference>
<protein>
    <submittedName>
        <fullName evidence="7">Phosphopantetheine-binding protein</fullName>
    </submittedName>
</protein>
<comment type="similarity">
    <text evidence="2">Belongs to the ATP-dependent AMP-binding enzyme family.</text>
</comment>
<dbReference type="GO" id="GO:0072330">
    <property type="term" value="P:monocarboxylic acid biosynthetic process"/>
    <property type="evidence" value="ECO:0007669"/>
    <property type="project" value="UniProtKB-ARBA"/>
</dbReference>
<keyword evidence="3" id="KW-0596">Phosphopantetheine</keyword>
<reference evidence="7" key="1">
    <citation type="submission" date="2011-08" db="EMBL/GenBank/DDBJ databases">
        <title>Complete sequence of chromosome of Streptomyces violaceusniger Tu 4113.</title>
        <authorList>
            <consortium name="US DOE Joint Genome Institute"/>
            <person name="Lucas S."/>
            <person name="Han J."/>
            <person name="Lapidus A."/>
            <person name="Cheng J.-F."/>
            <person name="Goodwin L."/>
            <person name="Pitluck S."/>
            <person name="Peters L."/>
            <person name="Ivanova N."/>
            <person name="Daligault H."/>
            <person name="Detter J.C."/>
            <person name="Han C."/>
            <person name="Tapia R."/>
            <person name="Land M."/>
            <person name="Hauser L."/>
            <person name="Kyrpides N."/>
            <person name="Ivanova N."/>
            <person name="Pagani I."/>
            <person name="Hagen A."/>
            <person name="Katz L."/>
            <person name="Fiedler H.-P."/>
            <person name="Keasling J."/>
            <person name="Fortman J."/>
            <person name="Woyke T."/>
        </authorList>
    </citation>
    <scope>NUCLEOTIDE SEQUENCE [LARGE SCALE GENOMIC DNA]</scope>
    <source>
        <strain evidence="7">Tu 4113</strain>
    </source>
</reference>
<evidence type="ECO:0000313" key="7">
    <source>
        <dbReference type="EMBL" id="AEM84296.1"/>
    </source>
</evidence>
<evidence type="ECO:0000256" key="2">
    <source>
        <dbReference type="ARBA" id="ARBA00006432"/>
    </source>
</evidence>
<dbReference type="InterPro" id="IPR020806">
    <property type="entry name" value="PKS_PP-bd"/>
</dbReference>
<dbReference type="Gene3D" id="1.10.1200.10">
    <property type="entry name" value="ACP-like"/>
    <property type="match status" value="1"/>
</dbReference>
<comment type="cofactor">
    <cofactor evidence="1">
        <name>pantetheine 4'-phosphate</name>
        <dbReference type="ChEBI" id="CHEBI:47942"/>
    </cofactor>
</comment>
<dbReference type="PROSITE" id="PS50075">
    <property type="entry name" value="CARRIER"/>
    <property type="match status" value="1"/>
</dbReference>
<dbReference type="SMART" id="SM00823">
    <property type="entry name" value="PKS_PP"/>
    <property type="match status" value="1"/>
</dbReference>
<dbReference type="AlphaFoldDB" id="G2NUB8"/>
<keyword evidence="4" id="KW-0597">Phosphoprotein</keyword>
<evidence type="ECO:0000256" key="5">
    <source>
        <dbReference type="SAM" id="MobiDB-lite"/>
    </source>
</evidence>
<accession>G2NUB8</accession>
<dbReference type="InterPro" id="IPR009081">
    <property type="entry name" value="PP-bd_ACP"/>
</dbReference>
<dbReference type="PANTHER" id="PTHR45527">
    <property type="entry name" value="NONRIBOSOMAL PEPTIDE SYNTHETASE"/>
    <property type="match status" value="1"/>
</dbReference>
<evidence type="ECO:0000256" key="3">
    <source>
        <dbReference type="ARBA" id="ARBA00022450"/>
    </source>
</evidence>
<dbReference type="InterPro" id="IPR045851">
    <property type="entry name" value="AMP-bd_C_sf"/>
</dbReference>
<dbReference type="Gene3D" id="3.30.300.30">
    <property type="match status" value="1"/>
</dbReference>
<dbReference type="SUPFAM" id="SSF47336">
    <property type="entry name" value="ACP-like"/>
    <property type="match status" value="1"/>
</dbReference>
<feature type="region of interest" description="Disordered" evidence="5">
    <location>
        <begin position="1"/>
        <end position="30"/>
    </location>
</feature>
<keyword evidence="8" id="KW-1185">Reference proteome</keyword>
<dbReference type="GO" id="GO:0017000">
    <property type="term" value="P:antibiotic biosynthetic process"/>
    <property type="evidence" value="ECO:0007669"/>
    <property type="project" value="UniProtKB-ARBA"/>
</dbReference>
<evidence type="ECO:0000313" key="8">
    <source>
        <dbReference type="Proteomes" id="UP000008703"/>
    </source>
</evidence>
<dbReference type="Pfam" id="PF00550">
    <property type="entry name" value="PP-binding"/>
    <property type="match status" value="1"/>
</dbReference>
<sequence length="165" mass="17362">MLVPYRAPAPSARLTNAPTRHRRATKEGSAADGLRSWLAERLPSHLLPARIVEVTALPRTGTGKLDRGALGGLVTAGRTTKQSDSAAATPRTGLERTVADAWAQVLGLPEVGVNDNFFALGGDSLLAIRAVAQCRRAGVQLTVRQLLSEPTVAALAAALDEENHD</sequence>
<evidence type="ECO:0000256" key="4">
    <source>
        <dbReference type="ARBA" id="ARBA00022553"/>
    </source>
</evidence>
<dbReference type="SUPFAM" id="SSF56801">
    <property type="entry name" value="Acetyl-CoA synthetase-like"/>
    <property type="match status" value="1"/>
</dbReference>
<organism evidence="7 8">
    <name type="scientific">Streptomyces violaceusniger (strain Tu 4113)</name>
    <dbReference type="NCBI Taxonomy" id="653045"/>
    <lineage>
        <taxon>Bacteria</taxon>
        <taxon>Bacillati</taxon>
        <taxon>Actinomycetota</taxon>
        <taxon>Actinomycetes</taxon>
        <taxon>Kitasatosporales</taxon>
        <taxon>Streptomycetaceae</taxon>
        <taxon>Streptomyces</taxon>
        <taxon>Streptomyces violaceusniger group</taxon>
    </lineage>
</organism>
<dbReference type="HOGENOM" id="CLU_1609910_0_0_11"/>
<dbReference type="KEGG" id="svl:Strvi_4726"/>
<dbReference type="GO" id="GO:0005829">
    <property type="term" value="C:cytosol"/>
    <property type="evidence" value="ECO:0007669"/>
    <property type="project" value="TreeGrafter"/>
</dbReference>
<dbReference type="GO" id="GO:0044550">
    <property type="term" value="P:secondary metabolite biosynthetic process"/>
    <property type="evidence" value="ECO:0007669"/>
    <property type="project" value="TreeGrafter"/>
</dbReference>
<dbReference type="EMBL" id="CP002994">
    <property type="protein sequence ID" value="AEM84296.1"/>
    <property type="molecule type" value="Genomic_DNA"/>
</dbReference>
<evidence type="ECO:0000259" key="6">
    <source>
        <dbReference type="PROSITE" id="PS50075"/>
    </source>
</evidence>
<dbReference type="GO" id="GO:0031177">
    <property type="term" value="F:phosphopantetheine binding"/>
    <property type="evidence" value="ECO:0007669"/>
    <property type="project" value="InterPro"/>
</dbReference>
<evidence type="ECO:0000256" key="1">
    <source>
        <dbReference type="ARBA" id="ARBA00001957"/>
    </source>
</evidence>
<dbReference type="eggNOG" id="COG1020">
    <property type="taxonomic scope" value="Bacteria"/>
</dbReference>
<gene>
    <name evidence="7" type="ORF">Strvi_4726</name>
</gene>
<dbReference type="FunFam" id="1.10.1200.10:FF:000016">
    <property type="entry name" value="Non-ribosomal peptide synthase"/>
    <property type="match status" value="1"/>
</dbReference>
<dbReference type="Proteomes" id="UP000008703">
    <property type="component" value="Chromosome"/>
</dbReference>
<dbReference type="PANTHER" id="PTHR45527:SF1">
    <property type="entry name" value="FATTY ACID SYNTHASE"/>
    <property type="match status" value="1"/>
</dbReference>
<feature type="domain" description="Carrier" evidence="6">
    <location>
        <begin position="89"/>
        <end position="163"/>
    </location>
</feature>
<name>G2NUB8_STRV4</name>
<proteinExistence type="inferred from homology"/>
<dbReference type="InterPro" id="IPR036736">
    <property type="entry name" value="ACP-like_sf"/>
</dbReference>
<dbReference type="RefSeq" id="WP_014057784.1">
    <property type="nucleotide sequence ID" value="NC_015957.1"/>
</dbReference>